<comment type="subunit">
    <text evidence="2 10">Heterotetramer of two alpha and two beta chains.</text>
</comment>
<sequence length="402" mass="43684">MNFIENGSVTSPEGFLSSGIHVGLKKNKKDLALIYSKEIGTSCGVYTKNEIKGAPIYVTKEHLKDRKAQAIIINSGNANTLNGEEGLKNAEKMAYLTSNSLNIDKNNVLVASTGVIGVPLNIDLIENGIDDLTSSLSQNSSNAASAILTTDTFKKECAVEFFINDKKITIGSICKGSGMIEPNMGTMLSFITTDLLITPNLLDEALKESVNISYNRVSVDGDTSTNDMVLIIANGLAKNEIISSKDENYYKFLDALNALNIKQAKRIAKDGEGATKLICCNVINAKSTQDAELISKSIIKSSLVKTAMFGEDANFGRILCALGYSKAQFNPNLVDVYFKSNKEIKVLENGSSLSFDENLAKEILKSSEITIIVDLKLGNYEVTSFGCDLSYDYVRINAEYRS</sequence>
<dbReference type="GO" id="GO:0006592">
    <property type="term" value="P:ornithine biosynthetic process"/>
    <property type="evidence" value="ECO:0007669"/>
    <property type="project" value="TreeGrafter"/>
</dbReference>
<comment type="similarity">
    <text evidence="1 10">Belongs to the ArgJ family.</text>
</comment>
<dbReference type="OrthoDB" id="9804242at2"/>
<proteinExistence type="inferred from homology"/>
<gene>
    <name evidence="10 11" type="primary">argJ</name>
    <name evidence="11" type="ORF">U729_403</name>
</gene>
<evidence type="ECO:0000256" key="6">
    <source>
        <dbReference type="ARBA" id="ARBA00022813"/>
    </source>
</evidence>
<evidence type="ECO:0000256" key="4">
    <source>
        <dbReference type="ARBA" id="ARBA00022605"/>
    </source>
</evidence>
<dbReference type="InterPro" id="IPR042195">
    <property type="entry name" value="ArgJ_beta_C"/>
</dbReference>
<feature type="site" description="Involved in the stabilization of negative charge on the oxyanion by the formation of the oxyanion hole" evidence="10">
    <location>
        <position position="113"/>
    </location>
</feature>
<dbReference type="RefSeq" id="WP_039311250.1">
    <property type="nucleotide sequence ID" value="NZ_CP006905.1"/>
</dbReference>
<protein>
    <recommendedName>
        <fullName evidence="10">Arginine biosynthesis bifunctional protein ArgJ</fullName>
    </recommendedName>
    <domain>
        <recommendedName>
            <fullName evidence="10">Glutamate N-acetyltransferase</fullName>
            <ecNumber evidence="10">2.3.1.35</ecNumber>
        </recommendedName>
        <alternativeName>
            <fullName evidence="10">Ornithine acetyltransferase</fullName>
            <shortName evidence="10">OATase</shortName>
        </alternativeName>
        <alternativeName>
            <fullName evidence="10">Ornithine transacetylase</fullName>
        </alternativeName>
    </domain>
    <domain>
        <recommendedName>
            <fullName evidence="10">Amino-acid acetyltransferase</fullName>
            <ecNumber evidence="10">2.3.1.1</ecNumber>
        </recommendedName>
        <alternativeName>
            <fullName evidence="10">N-acetylglutamate synthase</fullName>
            <shortName evidence="10">AGSase</shortName>
        </alternativeName>
    </domain>
    <component>
        <recommendedName>
            <fullName evidence="10">Arginine biosynthesis bifunctional protein ArgJ alpha chain</fullName>
        </recommendedName>
    </component>
    <component>
        <recommendedName>
            <fullName evidence="10">Arginine biosynthesis bifunctional protein ArgJ beta chain</fullName>
        </recommendedName>
    </component>
</protein>
<feature type="chain" id="PRO_5023440635" description="Arginine biosynthesis bifunctional protein ArgJ alpha chain" evidence="10">
    <location>
        <begin position="1"/>
        <end position="185"/>
    </location>
</feature>
<evidence type="ECO:0000256" key="1">
    <source>
        <dbReference type="ARBA" id="ARBA00006774"/>
    </source>
</evidence>
<keyword evidence="5 10" id="KW-0808">Transferase</keyword>
<evidence type="ECO:0000256" key="10">
    <source>
        <dbReference type="HAMAP-Rule" id="MF_01106"/>
    </source>
</evidence>
<feature type="site" description="Cleavage; by autolysis" evidence="10">
    <location>
        <begin position="185"/>
        <end position="186"/>
    </location>
</feature>
<dbReference type="NCBIfam" id="TIGR00120">
    <property type="entry name" value="ArgJ"/>
    <property type="match status" value="1"/>
</dbReference>
<comment type="catalytic activity">
    <reaction evidence="9 10">
        <text>N(2)-acetyl-L-ornithine + L-glutamate = N-acetyl-L-glutamate + L-ornithine</text>
        <dbReference type="Rhea" id="RHEA:15349"/>
        <dbReference type="ChEBI" id="CHEBI:29985"/>
        <dbReference type="ChEBI" id="CHEBI:44337"/>
        <dbReference type="ChEBI" id="CHEBI:46911"/>
        <dbReference type="ChEBI" id="CHEBI:57805"/>
        <dbReference type="EC" id="2.3.1.35"/>
    </reaction>
</comment>
<feature type="site" description="Involved in the stabilization of negative charge on the oxyanion by the formation of the oxyanion hole" evidence="10">
    <location>
        <position position="114"/>
    </location>
</feature>
<dbReference type="PANTHER" id="PTHR23100">
    <property type="entry name" value="ARGININE BIOSYNTHESIS BIFUNCTIONAL PROTEIN ARGJ"/>
    <property type="match status" value="1"/>
</dbReference>
<comment type="catalytic activity">
    <reaction evidence="10">
        <text>L-glutamate + acetyl-CoA = N-acetyl-L-glutamate + CoA + H(+)</text>
        <dbReference type="Rhea" id="RHEA:24292"/>
        <dbReference type="ChEBI" id="CHEBI:15378"/>
        <dbReference type="ChEBI" id="CHEBI:29985"/>
        <dbReference type="ChEBI" id="CHEBI:44337"/>
        <dbReference type="ChEBI" id="CHEBI:57287"/>
        <dbReference type="ChEBI" id="CHEBI:57288"/>
        <dbReference type="EC" id="2.3.1.1"/>
    </reaction>
</comment>
<reference evidence="11 12" key="1">
    <citation type="journal article" date="2015" name="Infect. Genet. Evol.">
        <title>Genomic sequences of six botulinum neurotoxin-producing strains representing three clostridial species illustrate the mobility and diversity of botulinum neurotoxin genes.</title>
        <authorList>
            <person name="Smith T.J."/>
            <person name="Hill K.K."/>
            <person name="Xie G."/>
            <person name="Foley B.T."/>
            <person name="Williamson C.H."/>
            <person name="Foster J.T."/>
            <person name="Johnson S.L."/>
            <person name="Chertkov O."/>
            <person name="Teshima H."/>
            <person name="Gibbons H.S."/>
            <person name="Johnsky L.A."/>
            <person name="Karavis M.A."/>
            <person name="Smith L.A."/>
        </authorList>
    </citation>
    <scope>NUCLEOTIDE SEQUENCE [LARGE SCALE GENOMIC DNA]</scope>
    <source>
        <strain evidence="11">Sullivan</strain>
    </source>
</reference>
<keyword evidence="4 10" id="KW-0028">Amino-acid biosynthesis</keyword>
<evidence type="ECO:0000313" key="12">
    <source>
        <dbReference type="Proteomes" id="UP000030635"/>
    </source>
</evidence>
<dbReference type="GO" id="GO:0004358">
    <property type="term" value="F:L-glutamate N-acetyltransferase activity, acting on acetyl-L-ornithine as donor"/>
    <property type="evidence" value="ECO:0007669"/>
    <property type="project" value="UniProtKB-UniRule"/>
</dbReference>
<feature type="binding site" evidence="10">
    <location>
        <position position="175"/>
    </location>
    <ligand>
        <name>substrate</name>
    </ligand>
</feature>
<name>A0A0A7FXE9_9CLOT</name>
<evidence type="ECO:0000256" key="7">
    <source>
        <dbReference type="ARBA" id="ARBA00023268"/>
    </source>
</evidence>
<evidence type="ECO:0000313" key="11">
    <source>
        <dbReference type="EMBL" id="AIY83521.1"/>
    </source>
</evidence>
<dbReference type="PANTHER" id="PTHR23100:SF0">
    <property type="entry name" value="ARGININE BIOSYNTHESIS BIFUNCTIONAL PROTEIN ARGJ, MITOCHONDRIAL"/>
    <property type="match status" value="1"/>
</dbReference>
<dbReference type="AlphaFoldDB" id="A0A0A7FXE9"/>
<comment type="function">
    <text evidence="10">Catalyzes two activities which are involved in the cyclic version of arginine biosynthesis: the synthesis of N-acetylglutamate from glutamate and acetyl-CoA as the acetyl donor, and of ornithine by transacetylation between N(2)-acetylornithine and glutamate.</text>
</comment>
<evidence type="ECO:0000256" key="2">
    <source>
        <dbReference type="ARBA" id="ARBA00011475"/>
    </source>
</evidence>
<feature type="binding site" evidence="10">
    <location>
        <position position="402"/>
    </location>
    <ligand>
        <name>substrate</name>
    </ligand>
</feature>
<evidence type="ECO:0000256" key="5">
    <source>
        <dbReference type="ARBA" id="ARBA00022679"/>
    </source>
</evidence>
<keyword evidence="8 10" id="KW-0012">Acyltransferase</keyword>
<feature type="binding site" evidence="10">
    <location>
        <position position="186"/>
    </location>
    <ligand>
        <name>substrate</name>
    </ligand>
</feature>
<dbReference type="Pfam" id="PF01960">
    <property type="entry name" value="ArgJ"/>
    <property type="match status" value="1"/>
</dbReference>
<feature type="binding site" evidence="10">
    <location>
        <position position="149"/>
    </location>
    <ligand>
        <name>substrate</name>
    </ligand>
</feature>
<dbReference type="FunFam" id="3.10.20.340:FF:000001">
    <property type="entry name" value="Arginine biosynthesis bifunctional protein ArgJ, chloroplastic"/>
    <property type="match status" value="1"/>
</dbReference>
<dbReference type="GO" id="GO:0004042">
    <property type="term" value="F:L-glutamate N-acetyltransferase activity"/>
    <property type="evidence" value="ECO:0007669"/>
    <property type="project" value="UniProtKB-UniRule"/>
</dbReference>
<feature type="chain" id="PRO_5023440634" description="Arginine biosynthesis bifunctional protein ArgJ beta chain" evidence="10">
    <location>
        <begin position="186"/>
        <end position="402"/>
    </location>
</feature>
<dbReference type="Proteomes" id="UP000030635">
    <property type="component" value="Chromosome"/>
</dbReference>
<feature type="binding site" evidence="10">
    <location>
        <position position="272"/>
    </location>
    <ligand>
        <name>substrate</name>
    </ligand>
</feature>
<dbReference type="SUPFAM" id="SSF56266">
    <property type="entry name" value="DmpA/ArgJ-like"/>
    <property type="match status" value="1"/>
</dbReference>
<dbReference type="KEGG" id="cbv:U729_403"/>
<dbReference type="HOGENOM" id="CLU_027172_1_0_9"/>
<evidence type="ECO:0000256" key="9">
    <source>
        <dbReference type="ARBA" id="ARBA00049439"/>
    </source>
</evidence>
<keyword evidence="10" id="KW-0963">Cytoplasm</keyword>
<comment type="pathway">
    <text evidence="10">Amino-acid biosynthesis; L-arginine biosynthesis; L-ornithine and N-acetyl-L-glutamate from L-glutamate and N(2)-acetyl-L-ornithine (cyclic): step 1/1.</text>
</comment>
<dbReference type="CDD" id="cd02152">
    <property type="entry name" value="OAT"/>
    <property type="match status" value="1"/>
</dbReference>
<dbReference type="STRING" id="1561.NPD11_2601"/>
<keyword evidence="12" id="KW-1185">Reference proteome</keyword>
<dbReference type="InterPro" id="IPR002813">
    <property type="entry name" value="Arg_biosynth_ArgJ"/>
</dbReference>
<evidence type="ECO:0000256" key="8">
    <source>
        <dbReference type="ARBA" id="ARBA00023315"/>
    </source>
</evidence>
<feature type="binding site" evidence="10">
    <location>
        <position position="397"/>
    </location>
    <ligand>
        <name>substrate</name>
    </ligand>
</feature>
<dbReference type="EMBL" id="CP006905">
    <property type="protein sequence ID" value="AIY83521.1"/>
    <property type="molecule type" value="Genomic_DNA"/>
</dbReference>
<dbReference type="InterPro" id="IPR016117">
    <property type="entry name" value="ArgJ-like_dom_sf"/>
</dbReference>
<dbReference type="HAMAP" id="MF_01106">
    <property type="entry name" value="ArgJ"/>
    <property type="match status" value="1"/>
</dbReference>
<comment type="pathway">
    <text evidence="10">Amino-acid biosynthesis; L-arginine biosynthesis; N(2)-acetyl-L-ornithine from L-glutamate: step 1/4.</text>
</comment>
<dbReference type="EC" id="2.3.1.1" evidence="10"/>
<accession>A0A0A7FXE9</accession>
<dbReference type="UniPathway" id="UPA00068">
    <property type="reaction ID" value="UER00106"/>
</dbReference>
<dbReference type="FunFam" id="3.60.70.12:FF:000001">
    <property type="entry name" value="Arginine biosynthesis bifunctional protein ArgJ, chloroplastic"/>
    <property type="match status" value="1"/>
</dbReference>
<dbReference type="Gene3D" id="3.60.70.12">
    <property type="entry name" value="L-amino peptidase D-ALA esterase/amidase"/>
    <property type="match status" value="1"/>
</dbReference>
<dbReference type="EC" id="2.3.1.35" evidence="10"/>
<dbReference type="Gene3D" id="3.10.20.340">
    <property type="entry name" value="ArgJ beta chain, C-terminal domain"/>
    <property type="match status" value="1"/>
</dbReference>
<keyword evidence="6 10" id="KW-0068">Autocatalytic cleavage</keyword>
<feature type="active site" description="Nucleophile" evidence="10">
    <location>
        <position position="186"/>
    </location>
</feature>
<comment type="subcellular location">
    <subcellularLocation>
        <location evidence="10">Cytoplasm</location>
    </subcellularLocation>
</comment>
<dbReference type="eggNOG" id="COG1364">
    <property type="taxonomic scope" value="Bacteria"/>
</dbReference>
<evidence type="ECO:0000256" key="3">
    <source>
        <dbReference type="ARBA" id="ARBA00022571"/>
    </source>
</evidence>
<keyword evidence="7 10" id="KW-0511">Multifunctional enzyme</keyword>
<dbReference type="GO" id="GO:0005737">
    <property type="term" value="C:cytoplasm"/>
    <property type="evidence" value="ECO:0007669"/>
    <property type="project" value="UniProtKB-SubCell"/>
</dbReference>
<keyword evidence="3 10" id="KW-0055">Arginine biosynthesis</keyword>
<dbReference type="GO" id="GO:0006526">
    <property type="term" value="P:L-arginine biosynthetic process"/>
    <property type="evidence" value="ECO:0007669"/>
    <property type="project" value="UniProtKB-UniRule"/>
</dbReference>
<dbReference type="NCBIfam" id="NF003802">
    <property type="entry name" value="PRK05388.1"/>
    <property type="match status" value="1"/>
</dbReference>
<organism evidence="11 12">
    <name type="scientific">Clostridium baratii str. Sullivan</name>
    <dbReference type="NCBI Taxonomy" id="1415775"/>
    <lineage>
        <taxon>Bacteria</taxon>
        <taxon>Bacillati</taxon>
        <taxon>Bacillota</taxon>
        <taxon>Clostridia</taxon>
        <taxon>Eubacteriales</taxon>
        <taxon>Clostridiaceae</taxon>
        <taxon>Clostridium</taxon>
    </lineage>
</organism>